<dbReference type="EMBL" id="MHLB01000028">
    <property type="protein sequence ID" value="OGZ01917.1"/>
    <property type="molecule type" value="Genomic_DNA"/>
</dbReference>
<name>A0A1G2CKY6_9BACT</name>
<gene>
    <name evidence="1" type="ORF">A2946_02675</name>
</gene>
<evidence type="ECO:0000313" key="2">
    <source>
        <dbReference type="Proteomes" id="UP000178348"/>
    </source>
</evidence>
<reference evidence="1 2" key="1">
    <citation type="journal article" date="2016" name="Nat. Commun.">
        <title>Thousands of microbial genomes shed light on interconnected biogeochemical processes in an aquifer system.</title>
        <authorList>
            <person name="Anantharaman K."/>
            <person name="Brown C.T."/>
            <person name="Hug L.A."/>
            <person name="Sharon I."/>
            <person name="Castelle C.J."/>
            <person name="Probst A.J."/>
            <person name="Thomas B.C."/>
            <person name="Singh A."/>
            <person name="Wilkins M.J."/>
            <person name="Karaoz U."/>
            <person name="Brodie E.L."/>
            <person name="Williams K.H."/>
            <person name="Hubbard S.S."/>
            <person name="Banfield J.F."/>
        </authorList>
    </citation>
    <scope>NUCLEOTIDE SEQUENCE [LARGE SCALE GENOMIC DNA]</scope>
</reference>
<organism evidence="1 2">
    <name type="scientific">Candidatus Liptonbacteria bacterium RIFCSPLOWO2_01_FULL_53_13</name>
    <dbReference type="NCBI Taxonomy" id="1798651"/>
    <lineage>
        <taxon>Bacteria</taxon>
        <taxon>Candidatus Liptoniibacteriota</taxon>
    </lineage>
</organism>
<dbReference type="Proteomes" id="UP000178348">
    <property type="component" value="Unassembled WGS sequence"/>
</dbReference>
<sequence>MSTTPTQAYGEDALIRQLLASWAVTQSKFSAKAGESGTYGSPGQLQFIAKDTLLVYYDDGLVDHTSVLRYKDGAFTELKHVGIMNTMPLNQWEALVKTYGDQNFPASSYTTYVVRDGKFIDYKELTKVPENVFVKEGTIGWKTYTNTQYGFEFRYPINWKAAQHDTPESLAFLGEGGGIGINVLKRKFDSSNVTGVYGKIEKPLLVKIGVQDGYEYGEADAGCRNRSIQTGLTDVTLRVFFSSCEGDANPILDNPTLMNQILSTFKFISPSQSSVIYRNDQYKFEIPLPASWKGYAVQTKTWQAHIPTGFGEQVVATGPELHVVHPLSTPQNPRQDIPIMVFTHDQWTKIGAGGSKTGTMEWSVGTAPIPPSELGRNAFYVFALPARYNYAFATGYEEVEQILSTFKFTAATESSTLSQSVATALAKSAWGDCYPGRCTQFSVTTDSTNGVWYVTALYKGLYDDSTAAERKVAVATYQNGQWMLGQPTVTWSCAMGRGHQDFSTASCE</sequence>
<protein>
    <submittedName>
        <fullName evidence="1">Uncharacterized protein</fullName>
    </submittedName>
</protein>
<proteinExistence type="predicted"/>
<dbReference type="AlphaFoldDB" id="A0A1G2CKY6"/>
<comment type="caution">
    <text evidence="1">The sequence shown here is derived from an EMBL/GenBank/DDBJ whole genome shotgun (WGS) entry which is preliminary data.</text>
</comment>
<evidence type="ECO:0000313" key="1">
    <source>
        <dbReference type="EMBL" id="OGZ01917.1"/>
    </source>
</evidence>
<accession>A0A1G2CKY6</accession>